<reference evidence="1 2" key="1">
    <citation type="submission" date="2018-10" db="EMBL/GenBank/DDBJ databases">
        <title>Genomic Encyclopedia of Type Strains, Phase IV (KMG-IV): sequencing the most valuable type-strain genomes for metagenomic binning, comparative biology and taxonomic classification.</title>
        <authorList>
            <person name="Goeker M."/>
        </authorList>
    </citation>
    <scope>NUCLEOTIDE SEQUENCE [LARGE SCALE GENOMIC DNA]</scope>
    <source>
        <strain evidence="1 2">DSM 25586</strain>
    </source>
</reference>
<comment type="caution">
    <text evidence="1">The sequence shown here is derived from an EMBL/GenBank/DDBJ whole genome shotgun (WGS) entry which is preliminary data.</text>
</comment>
<dbReference type="EMBL" id="RBIR01000006">
    <property type="protein sequence ID" value="RKR18548.1"/>
    <property type="molecule type" value="Genomic_DNA"/>
</dbReference>
<evidence type="ECO:0000313" key="1">
    <source>
        <dbReference type="EMBL" id="RKR18548.1"/>
    </source>
</evidence>
<gene>
    <name evidence="1" type="ORF">C8D78_2741</name>
</gene>
<evidence type="ECO:0000313" key="2">
    <source>
        <dbReference type="Proteomes" id="UP000276055"/>
    </source>
</evidence>
<dbReference type="Proteomes" id="UP000276055">
    <property type="component" value="Unassembled WGS sequence"/>
</dbReference>
<accession>A0A495ENI4</accession>
<name>A0A495ENI4_9MICC</name>
<protein>
    <submittedName>
        <fullName evidence="1">Uncharacterized protein</fullName>
    </submittedName>
</protein>
<organism evidence="1 2">
    <name type="scientific">Arthrobacter oryzae</name>
    <dbReference type="NCBI Taxonomy" id="409290"/>
    <lineage>
        <taxon>Bacteria</taxon>
        <taxon>Bacillati</taxon>
        <taxon>Actinomycetota</taxon>
        <taxon>Actinomycetes</taxon>
        <taxon>Micrococcales</taxon>
        <taxon>Micrococcaceae</taxon>
        <taxon>Arthrobacter</taxon>
    </lineage>
</organism>
<sequence length="45" mass="4831">MPALSTATEKFHFSKDSSTAIESTPFLQLTGVSEDAERAAVCSLR</sequence>
<dbReference type="AlphaFoldDB" id="A0A495ENI4"/>
<proteinExistence type="predicted"/>